<evidence type="ECO:0000259" key="3">
    <source>
        <dbReference type="Pfam" id="PF00294"/>
    </source>
</evidence>
<comment type="caution">
    <text evidence="4">The sequence shown here is derived from an EMBL/GenBank/DDBJ whole genome shotgun (WGS) entry which is preliminary data.</text>
</comment>
<dbReference type="CDD" id="cd01942">
    <property type="entry name" value="ribokinase_group_A"/>
    <property type="match status" value="1"/>
</dbReference>
<dbReference type="InterPro" id="IPR002173">
    <property type="entry name" value="Carboh/pur_kinase_PfkB_CS"/>
</dbReference>
<dbReference type="InterPro" id="IPR029056">
    <property type="entry name" value="Ribokinase-like"/>
</dbReference>
<dbReference type="Pfam" id="PF00294">
    <property type="entry name" value="PfkB"/>
    <property type="match status" value="1"/>
</dbReference>
<dbReference type="PANTHER" id="PTHR10584">
    <property type="entry name" value="SUGAR KINASE"/>
    <property type="match status" value="1"/>
</dbReference>
<dbReference type="RefSeq" id="WP_284195109.1">
    <property type="nucleotide sequence ID" value="NZ_BSOG01000001.1"/>
</dbReference>
<sequence length="313" mass="33841">MPTLICGSVAYDTIMVFPDRFKHHILPDKVHMLSVSFLVPEMRREFGGCAGNIAYNLHLLGGEPIIMATVGQDFAPYADRLKSLGLRQDCVRVIPDQFTPQCFITTDLDDNQITAFHPGAMSESHNNRFDHVDGIRLAIIGPDGRDGMLAHARELKAAGIPFIFDPGQGLPLLSGEELLACSLAADYVTLNDYEAAMLEEKTGKSIAELAGMVKALIVTRGGEGSTIYADGREIIIPAAPAASLQDPTGCGDAYRAGLLFGIERGWDWETTGRLASLLGAIKIASRGAQNHTFSRSSLSADYRTAFGSELPNW</sequence>
<name>A0ABQ5YBN9_9NEIS</name>
<accession>A0ABQ5YBN9</accession>
<reference evidence="5" key="1">
    <citation type="journal article" date="2019" name="Int. J. Syst. Evol. Microbiol.">
        <title>The Global Catalogue of Microorganisms (GCM) 10K type strain sequencing project: providing services to taxonomists for standard genome sequencing and annotation.</title>
        <authorList>
            <consortium name="The Broad Institute Genomics Platform"/>
            <consortium name="The Broad Institute Genome Sequencing Center for Infectious Disease"/>
            <person name="Wu L."/>
            <person name="Ma J."/>
        </authorList>
    </citation>
    <scope>NUCLEOTIDE SEQUENCE [LARGE SCALE GENOMIC DNA]</scope>
    <source>
        <strain evidence="5">NBRC 110044</strain>
    </source>
</reference>
<gene>
    <name evidence="4" type="ORF">GCM10007907_07560</name>
</gene>
<dbReference type="SUPFAM" id="SSF53613">
    <property type="entry name" value="Ribokinase-like"/>
    <property type="match status" value="1"/>
</dbReference>
<evidence type="ECO:0000256" key="1">
    <source>
        <dbReference type="ARBA" id="ARBA00022679"/>
    </source>
</evidence>
<evidence type="ECO:0000313" key="4">
    <source>
        <dbReference type="EMBL" id="GLR11966.1"/>
    </source>
</evidence>
<protein>
    <submittedName>
        <fullName evidence="4">Sugar kinase</fullName>
    </submittedName>
</protein>
<dbReference type="Proteomes" id="UP001156706">
    <property type="component" value="Unassembled WGS sequence"/>
</dbReference>
<dbReference type="PROSITE" id="PS00583">
    <property type="entry name" value="PFKB_KINASES_1"/>
    <property type="match status" value="1"/>
</dbReference>
<dbReference type="Gene3D" id="3.40.1190.20">
    <property type="match status" value="1"/>
</dbReference>
<dbReference type="EMBL" id="BSOG01000001">
    <property type="protein sequence ID" value="GLR11966.1"/>
    <property type="molecule type" value="Genomic_DNA"/>
</dbReference>
<feature type="domain" description="Carbohydrate kinase PfkB" evidence="3">
    <location>
        <begin position="32"/>
        <end position="290"/>
    </location>
</feature>
<evidence type="ECO:0000256" key="2">
    <source>
        <dbReference type="ARBA" id="ARBA00022777"/>
    </source>
</evidence>
<dbReference type="PANTHER" id="PTHR10584:SF166">
    <property type="entry name" value="RIBOKINASE"/>
    <property type="match status" value="1"/>
</dbReference>
<evidence type="ECO:0000313" key="5">
    <source>
        <dbReference type="Proteomes" id="UP001156706"/>
    </source>
</evidence>
<keyword evidence="2 4" id="KW-0418">Kinase</keyword>
<organism evidence="4 5">
    <name type="scientific">Chitinimonas prasina</name>
    <dbReference type="NCBI Taxonomy" id="1434937"/>
    <lineage>
        <taxon>Bacteria</taxon>
        <taxon>Pseudomonadati</taxon>
        <taxon>Pseudomonadota</taxon>
        <taxon>Betaproteobacteria</taxon>
        <taxon>Neisseriales</taxon>
        <taxon>Chitinibacteraceae</taxon>
        <taxon>Chitinimonas</taxon>
    </lineage>
</organism>
<keyword evidence="1" id="KW-0808">Transferase</keyword>
<dbReference type="GO" id="GO:0016301">
    <property type="term" value="F:kinase activity"/>
    <property type="evidence" value="ECO:0007669"/>
    <property type="project" value="UniProtKB-KW"/>
</dbReference>
<proteinExistence type="predicted"/>
<dbReference type="InterPro" id="IPR011611">
    <property type="entry name" value="PfkB_dom"/>
</dbReference>
<keyword evidence="5" id="KW-1185">Reference proteome</keyword>